<keyword evidence="3" id="KW-1185">Reference proteome</keyword>
<dbReference type="InterPro" id="IPR000668">
    <property type="entry name" value="Peptidase_C1A_C"/>
</dbReference>
<organism evidence="3">
    <name type="scientific">Perkinsus marinus (strain ATCC 50983 / TXsc)</name>
    <dbReference type="NCBI Taxonomy" id="423536"/>
    <lineage>
        <taxon>Eukaryota</taxon>
        <taxon>Sar</taxon>
        <taxon>Alveolata</taxon>
        <taxon>Perkinsozoa</taxon>
        <taxon>Perkinsea</taxon>
        <taxon>Perkinsida</taxon>
        <taxon>Perkinsidae</taxon>
        <taxon>Perkinsus</taxon>
    </lineage>
</organism>
<dbReference type="AlphaFoldDB" id="C5KST3"/>
<dbReference type="Proteomes" id="UP000007800">
    <property type="component" value="Unassembled WGS sequence"/>
</dbReference>
<reference evidence="2 3" key="1">
    <citation type="submission" date="2008-07" db="EMBL/GenBank/DDBJ databases">
        <authorList>
            <person name="El-Sayed N."/>
            <person name="Caler E."/>
            <person name="Inman J."/>
            <person name="Amedeo P."/>
            <person name="Hass B."/>
            <person name="Wortman J."/>
        </authorList>
    </citation>
    <scope>NUCLEOTIDE SEQUENCE [LARGE SCALE GENOMIC DNA]</scope>
    <source>
        <strain evidence="3">ATCC 50983 / TXsc</strain>
    </source>
</reference>
<evidence type="ECO:0000313" key="3">
    <source>
        <dbReference type="Proteomes" id="UP000007800"/>
    </source>
</evidence>
<proteinExistence type="predicted"/>
<dbReference type="GeneID" id="9061449"/>
<dbReference type="RefSeq" id="XP_002780488.1">
    <property type="nucleotide sequence ID" value="XM_002780442.1"/>
</dbReference>
<evidence type="ECO:0000259" key="1">
    <source>
        <dbReference type="Pfam" id="PF00112"/>
    </source>
</evidence>
<dbReference type="GO" id="GO:0006508">
    <property type="term" value="P:proteolysis"/>
    <property type="evidence" value="ECO:0007669"/>
    <property type="project" value="InterPro"/>
</dbReference>
<dbReference type="InterPro" id="IPR038765">
    <property type="entry name" value="Papain-like_cys_pep_sf"/>
</dbReference>
<feature type="domain" description="Peptidase C1A papain C-terminal" evidence="1">
    <location>
        <begin position="114"/>
        <end position="187"/>
    </location>
</feature>
<protein>
    <recommendedName>
        <fullName evidence="1">Peptidase C1A papain C-terminal domain-containing protein</fullName>
    </recommendedName>
</protein>
<dbReference type="EMBL" id="GG676168">
    <property type="protein sequence ID" value="EER12283.1"/>
    <property type="molecule type" value="Genomic_DNA"/>
</dbReference>
<evidence type="ECO:0000313" key="2">
    <source>
        <dbReference type="EMBL" id="EER12283.1"/>
    </source>
</evidence>
<gene>
    <name evidence="2" type="ORF">Pmar_PMAR001080</name>
</gene>
<sequence length="189" mass="20842">MLVFVLHLAVVTAEYTGAYKEKHDDHRMKIFADDLRYTEKYDTNLVLPKVGLSGCEHVLKLIPECHTATAGMSYTLKVTPFTPVENLPRAVNYVAKGWVTAVQATGGILRRSAMILAENILNKCSRGSSQESYWGPRVTLGRRVNRLACLGGLMAGAFEYVMDHGIGSGKDSPYKQVSNPIHPTCRSNV</sequence>
<name>C5KST3_PERM5</name>
<dbReference type="InParanoid" id="C5KST3"/>
<dbReference type="Gene3D" id="3.90.70.10">
    <property type="entry name" value="Cysteine proteinases"/>
    <property type="match status" value="1"/>
</dbReference>
<accession>C5KST3</accession>
<dbReference type="SUPFAM" id="SSF54001">
    <property type="entry name" value="Cysteine proteinases"/>
    <property type="match status" value="1"/>
</dbReference>
<dbReference type="Pfam" id="PF00112">
    <property type="entry name" value="Peptidase_C1"/>
    <property type="match status" value="1"/>
</dbReference>
<dbReference type="GO" id="GO:0008234">
    <property type="term" value="F:cysteine-type peptidase activity"/>
    <property type="evidence" value="ECO:0007669"/>
    <property type="project" value="InterPro"/>
</dbReference>